<name>A0A7X0C7C0_9ACTN</name>
<dbReference type="Gene3D" id="3.40.50.1820">
    <property type="entry name" value="alpha/beta hydrolase"/>
    <property type="match status" value="1"/>
</dbReference>
<proteinExistence type="predicted"/>
<evidence type="ECO:0000313" key="3">
    <source>
        <dbReference type="Proteomes" id="UP000583800"/>
    </source>
</evidence>
<accession>A0A7X0C7C0</accession>
<dbReference type="InterPro" id="IPR010427">
    <property type="entry name" value="DUF1023"/>
</dbReference>
<evidence type="ECO:0000259" key="1">
    <source>
        <dbReference type="Pfam" id="PF06259"/>
    </source>
</evidence>
<organism evidence="2 3">
    <name type="scientific">Nonomuraea muscovyensis</name>
    <dbReference type="NCBI Taxonomy" id="1124761"/>
    <lineage>
        <taxon>Bacteria</taxon>
        <taxon>Bacillati</taxon>
        <taxon>Actinomycetota</taxon>
        <taxon>Actinomycetes</taxon>
        <taxon>Streptosporangiales</taxon>
        <taxon>Streptosporangiaceae</taxon>
        <taxon>Nonomuraea</taxon>
    </lineage>
</organism>
<dbReference type="InterPro" id="IPR029058">
    <property type="entry name" value="AB_hydrolase_fold"/>
</dbReference>
<feature type="domain" description="DUF1023" evidence="1">
    <location>
        <begin position="83"/>
        <end position="249"/>
    </location>
</feature>
<dbReference type="RefSeq" id="WP_312891831.1">
    <property type="nucleotide sequence ID" value="NZ_JACHJB010000002.1"/>
</dbReference>
<sequence>MLVTASVVVPVSGAAKPPAVPAPVPAPVRPLRTATQAALAERYAASRAAIADAERMAAEHGHLRRAGSLRAMAGPSRALLSFDGRDGGRTVEVFGDLARAGRIAVLVPGTDTDLDRYGRLHGGAASLQRELRERGGDGASVVVAWLGYRTPSLFGPEVLTSGRAAEAAPGLRRFVRELRALRPAARISLVCHSYGSVVCARVASEPGVSDVVLYGSPGTGVDHVAGLGTRATVWTGRATGDWVSAVPHTRVRLPFTTLGFGTDPVSPEFGARVFAAGDGGHSDYLRPGSVALENVARIILEAPPVAAGHRG</sequence>
<dbReference type="Pfam" id="PF06259">
    <property type="entry name" value="Abhydrolase_8"/>
    <property type="match status" value="1"/>
</dbReference>
<keyword evidence="3" id="KW-1185">Reference proteome</keyword>
<comment type="caution">
    <text evidence="2">The sequence shown here is derived from an EMBL/GenBank/DDBJ whole genome shotgun (WGS) entry which is preliminary data.</text>
</comment>
<protein>
    <recommendedName>
        <fullName evidence="1">DUF1023 domain-containing protein</fullName>
    </recommendedName>
</protein>
<gene>
    <name evidence="2" type="ORF">FHU36_005355</name>
</gene>
<reference evidence="2 3" key="1">
    <citation type="submission" date="2020-08" db="EMBL/GenBank/DDBJ databases">
        <title>Sequencing the genomes of 1000 actinobacteria strains.</title>
        <authorList>
            <person name="Klenk H.-P."/>
        </authorList>
    </citation>
    <scope>NUCLEOTIDE SEQUENCE [LARGE SCALE GENOMIC DNA]</scope>
    <source>
        <strain evidence="2 3">DSM 45913</strain>
    </source>
</reference>
<dbReference type="SUPFAM" id="SSF53474">
    <property type="entry name" value="alpha/beta-Hydrolases"/>
    <property type="match status" value="1"/>
</dbReference>
<dbReference type="AlphaFoldDB" id="A0A7X0C7C0"/>
<dbReference type="Proteomes" id="UP000583800">
    <property type="component" value="Unassembled WGS sequence"/>
</dbReference>
<dbReference type="EMBL" id="JACHJB010000002">
    <property type="protein sequence ID" value="MBB6348810.1"/>
    <property type="molecule type" value="Genomic_DNA"/>
</dbReference>
<evidence type="ECO:0000313" key="2">
    <source>
        <dbReference type="EMBL" id="MBB6348810.1"/>
    </source>
</evidence>